<organism evidence="2 3">
    <name type="scientific">Listeria grayi</name>
    <name type="common">Listeria murrayi</name>
    <dbReference type="NCBI Taxonomy" id="1641"/>
    <lineage>
        <taxon>Bacteria</taxon>
        <taxon>Bacillati</taxon>
        <taxon>Bacillota</taxon>
        <taxon>Bacilli</taxon>
        <taxon>Bacillales</taxon>
        <taxon>Listeriaceae</taxon>
        <taxon>Listeria</taxon>
    </lineage>
</organism>
<dbReference type="AlphaFoldDB" id="A0A378MCX6"/>
<accession>A0A378MCX6</accession>
<protein>
    <submittedName>
        <fullName evidence="2">Uncharacterized protein</fullName>
    </submittedName>
</protein>
<evidence type="ECO:0000313" key="3">
    <source>
        <dbReference type="Proteomes" id="UP000254879"/>
    </source>
</evidence>
<proteinExistence type="predicted"/>
<name>A0A378MCX6_LISGR</name>
<keyword evidence="1" id="KW-0812">Transmembrane</keyword>
<dbReference type="RefSeq" id="WP_370446866.1">
    <property type="nucleotide sequence ID" value="NZ_UGPG01000001.1"/>
</dbReference>
<dbReference type="Proteomes" id="UP000254879">
    <property type="component" value="Unassembled WGS sequence"/>
</dbReference>
<dbReference type="EMBL" id="UGPG01000001">
    <property type="protein sequence ID" value="STY44220.1"/>
    <property type="molecule type" value="Genomic_DNA"/>
</dbReference>
<evidence type="ECO:0000313" key="2">
    <source>
        <dbReference type="EMBL" id="STY44220.1"/>
    </source>
</evidence>
<keyword evidence="1" id="KW-1133">Transmembrane helix</keyword>
<reference evidence="2 3" key="1">
    <citation type="submission" date="2018-06" db="EMBL/GenBank/DDBJ databases">
        <authorList>
            <consortium name="Pathogen Informatics"/>
            <person name="Doyle S."/>
        </authorList>
    </citation>
    <scope>NUCLEOTIDE SEQUENCE [LARGE SCALE GENOMIC DNA]</scope>
    <source>
        <strain evidence="3">NCTC 10815</strain>
    </source>
</reference>
<evidence type="ECO:0000256" key="1">
    <source>
        <dbReference type="SAM" id="Phobius"/>
    </source>
</evidence>
<feature type="transmembrane region" description="Helical" evidence="1">
    <location>
        <begin position="52"/>
        <end position="71"/>
    </location>
</feature>
<gene>
    <name evidence="2" type="ORF">NCTC10815_01540</name>
</gene>
<keyword evidence="1" id="KW-0472">Membrane</keyword>
<sequence>MNYNQTKNFMKQAVPLARQMEGDWNLRMSLALKSVMIDHFMKEPISKEVIRFYLQKGFLIVAFVSIMAFIATN</sequence>